<name>A0A820JAX0_9BILA</name>
<feature type="non-terminal residue" evidence="1">
    <location>
        <position position="35"/>
    </location>
</feature>
<protein>
    <recommendedName>
        <fullName evidence="3">F-box domain-containing protein</fullName>
    </recommendedName>
</protein>
<sequence length="35" mass="4074">MANQTIATFLTLPVELVYRILDHQSDFTMLCSMRN</sequence>
<accession>A0A820JAX0</accession>
<proteinExistence type="predicted"/>
<evidence type="ECO:0008006" key="3">
    <source>
        <dbReference type="Google" id="ProtNLM"/>
    </source>
</evidence>
<dbReference type="EMBL" id="CAJOBB010015638">
    <property type="protein sequence ID" value="CAF4319182.1"/>
    <property type="molecule type" value="Genomic_DNA"/>
</dbReference>
<dbReference type="AlphaFoldDB" id="A0A820JAX0"/>
<evidence type="ECO:0000313" key="1">
    <source>
        <dbReference type="EMBL" id="CAF4319182.1"/>
    </source>
</evidence>
<dbReference type="Proteomes" id="UP000663868">
    <property type="component" value="Unassembled WGS sequence"/>
</dbReference>
<organism evidence="1 2">
    <name type="scientific">Adineta steineri</name>
    <dbReference type="NCBI Taxonomy" id="433720"/>
    <lineage>
        <taxon>Eukaryota</taxon>
        <taxon>Metazoa</taxon>
        <taxon>Spiralia</taxon>
        <taxon>Gnathifera</taxon>
        <taxon>Rotifera</taxon>
        <taxon>Eurotatoria</taxon>
        <taxon>Bdelloidea</taxon>
        <taxon>Adinetida</taxon>
        <taxon>Adinetidae</taxon>
        <taxon>Adineta</taxon>
    </lineage>
</organism>
<comment type="caution">
    <text evidence="1">The sequence shown here is derived from an EMBL/GenBank/DDBJ whole genome shotgun (WGS) entry which is preliminary data.</text>
</comment>
<gene>
    <name evidence="1" type="ORF">KXQ929_LOCUS46527</name>
</gene>
<evidence type="ECO:0000313" key="2">
    <source>
        <dbReference type="Proteomes" id="UP000663868"/>
    </source>
</evidence>
<reference evidence="1" key="1">
    <citation type="submission" date="2021-02" db="EMBL/GenBank/DDBJ databases">
        <authorList>
            <person name="Nowell W R."/>
        </authorList>
    </citation>
    <scope>NUCLEOTIDE SEQUENCE</scope>
</reference>